<feature type="transmembrane region" description="Helical" evidence="5">
    <location>
        <begin position="34"/>
        <end position="58"/>
    </location>
</feature>
<reference evidence="6 7" key="1">
    <citation type="submission" date="2016-11" db="EMBL/GenBank/DDBJ databases">
        <authorList>
            <person name="Jaros S."/>
            <person name="Januszkiewicz K."/>
            <person name="Wedrychowicz H."/>
        </authorList>
    </citation>
    <scope>NUCLEOTIDE SEQUENCE [LARGE SCALE GENOMIC DNA]</scope>
    <source>
        <strain evidence="6 7">DSM 21864</strain>
    </source>
</reference>
<dbReference type="PANTHER" id="PTHR35529">
    <property type="entry name" value="MANGANESE EFFLUX PUMP MNTP-RELATED"/>
    <property type="match status" value="1"/>
</dbReference>
<dbReference type="InterPro" id="IPR014205">
    <property type="entry name" value="Spore_YtaF"/>
</dbReference>
<dbReference type="InterPro" id="IPR003810">
    <property type="entry name" value="Mntp/YtaF"/>
</dbReference>
<accession>A0A1M6I426</accession>
<evidence type="ECO:0000256" key="5">
    <source>
        <dbReference type="SAM" id="Phobius"/>
    </source>
</evidence>
<feature type="transmembrane region" description="Helical" evidence="5">
    <location>
        <begin position="154"/>
        <end position="173"/>
    </location>
</feature>
<dbReference type="EMBL" id="FQZO01000004">
    <property type="protein sequence ID" value="SHJ29172.1"/>
    <property type="molecule type" value="Genomic_DNA"/>
</dbReference>
<sequence length="204" mass="21939">MALILSALLFSLSSNLDNIVVGMAYGIKKIKISIISNIIIAIISSTGTFLSMNLGIYISEILPYSVTNRLGASAIIILGIYFITQSIIKLINNKSSKELALKDITDMVEYAEKSDLDHSGDISMKESIFVAFGLTFNNLGNGIVASITGVNIKITVISTFILSIVTIIFGEAVGNHVLGKFLGKYSPLFSGILLIILGIIEFLN</sequence>
<name>A0A1M6I426_9CLOT</name>
<organism evidence="6 7">
    <name type="scientific">Clostridium amylolyticum</name>
    <dbReference type="NCBI Taxonomy" id="1121298"/>
    <lineage>
        <taxon>Bacteria</taxon>
        <taxon>Bacillati</taxon>
        <taxon>Bacillota</taxon>
        <taxon>Clostridia</taxon>
        <taxon>Eubacteriales</taxon>
        <taxon>Clostridiaceae</taxon>
        <taxon>Clostridium</taxon>
    </lineage>
</organism>
<feature type="transmembrane region" description="Helical" evidence="5">
    <location>
        <begin position="70"/>
        <end position="91"/>
    </location>
</feature>
<dbReference type="STRING" id="1121298.SAMN05444401_2626"/>
<keyword evidence="4 5" id="KW-0472">Membrane</keyword>
<evidence type="ECO:0000256" key="1">
    <source>
        <dbReference type="ARBA" id="ARBA00022475"/>
    </source>
</evidence>
<keyword evidence="3 5" id="KW-1133">Transmembrane helix</keyword>
<dbReference type="PANTHER" id="PTHR35529:SF2">
    <property type="entry name" value="SPORULATION PROTEIN YTAF-RELATED"/>
    <property type="match status" value="1"/>
</dbReference>
<dbReference type="AlphaFoldDB" id="A0A1M6I426"/>
<dbReference type="NCBIfam" id="TIGR02840">
    <property type="entry name" value="spore_YtaF"/>
    <property type="match status" value="1"/>
</dbReference>
<keyword evidence="1" id="KW-1003">Cell membrane</keyword>
<proteinExistence type="predicted"/>
<feature type="transmembrane region" description="Helical" evidence="5">
    <location>
        <begin position="128"/>
        <end position="147"/>
    </location>
</feature>
<dbReference type="OrthoDB" id="1679205at2"/>
<evidence type="ECO:0000313" key="6">
    <source>
        <dbReference type="EMBL" id="SHJ29172.1"/>
    </source>
</evidence>
<protein>
    <submittedName>
        <fullName evidence="6">Putative sporulation protein YtaF</fullName>
    </submittedName>
</protein>
<evidence type="ECO:0000313" key="7">
    <source>
        <dbReference type="Proteomes" id="UP000184080"/>
    </source>
</evidence>
<gene>
    <name evidence="6" type="ORF">SAMN05444401_2626</name>
</gene>
<evidence type="ECO:0000256" key="4">
    <source>
        <dbReference type="ARBA" id="ARBA00023136"/>
    </source>
</evidence>
<evidence type="ECO:0000256" key="3">
    <source>
        <dbReference type="ARBA" id="ARBA00022989"/>
    </source>
</evidence>
<dbReference type="Proteomes" id="UP000184080">
    <property type="component" value="Unassembled WGS sequence"/>
</dbReference>
<feature type="transmembrane region" description="Helical" evidence="5">
    <location>
        <begin position="185"/>
        <end position="203"/>
    </location>
</feature>
<keyword evidence="2 5" id="KW-0812">Transmembrane</keyword>
<evidence type="ECO:0000256" key="2">
    <source>
        <dbReference type="ARBA" id="ARBA00022692"/>
    </source>
</evidence>
<dbReference type="RefSeq" id="WP_073007351.1">
    <property type="nucleotide sequence ID" value="NZ_FQZO01000004.1"/>
</dbReference>
<keyword evidence="7" id="KW-1185">Reference proteome</keyword>